<feature type="compositionally biased region" description="Low complexity" evidence="2">
    <location>
        <begin position="1"/>
        <end position="13"/>
    </location>
</feature>
<dbReference type="AlphaFoldDB" id="A0AAW2D526"/>
<accession>A0AAW2D526</accession>
<sequence length="170" mass="19037">MSATSSDSESSSSKSDDDVEEDENYTAFMAISSVNATSDLVETNEKDGDDLETNPTVFEVVLGTNFSHSQFSNNEGGGKYARIVENAIRRMKKVEEENEATLEELEIYMCKVKKLKVELDSAYLEIKFLELELIEANSRVDKLSCEKPDSMLEAQRSSSLKLGFGYTREN</sequence>
<dbReference type="EMBL" id="JAZDWU010000004">
    <property type="protein sequence ID" value="KAL0005472.1"/>
    <property type="molecule type" value="Genomic_DNA"/>
</dbReference>
<name>A0AAW2D526_9ROSI</name>
<gene>
    <name evidence="3" type="ORF">SO802_013033</name>
</gene>
<evidence type="ECO:0008006" key="5">
    <source>
        <dbReference type="Google" id="ProtNLM"/>
    </source>
</evidence>
<protein>
    <recommendedName>
        <fullName evidence="5">Gag-pol polyprotein</fullName>
    </recommendedName>
</protein>
<evidence type="ECO:0000256" key="2">
    <source>
        <dbReference type="SAM" id="MobiDB-lite"/>
    </source>
</evidence>
<feature type="coiled-coil region" evidence="1">
    <location>
        <begin position="84"/>
        <end position="146"/>
    </location>
</feature>
<organism evidence="3 4">
    <name type="scientific">Lithocarpus litseifolius</name>
    <dbReference type="NCBI Taxonomy" id="425828"/>
    <lineage>
        <taxon>Eukaryota</taxon>
        <taxon>Viridiplantae</taxon>
        <taxon>Streptophyta</taxon>
        <taxon>Embryophyta</taxon>
        <taxon>Tracheophyta</taxon>
        <taxon>Spermatophyta</taxon>
        <taxon>Magnoliopsida</taxon>
        <taxon>eudicotyledons</taxon>
        <taxon>Gunneridae</taxon>
        <taxon>Pentapetalae</taxon>
        <taxon>rosids</taxon>
        <taxon>fabids</taxon>
        <taxon>Fagales</taxon>
        <taxon>Fagaceae</taxon>
        <taxon>Lithocarpus</taxon>
    </lineage>
</organism>
<evidence type="ECO:0000313" key="3">
    <source>
        <dbReference type="EMBL" id="KAL0005472.1"/>
    </source>
</evidence>
<feature type="region of interest" description="Disordered" evidence="2">
    <location>
        <begin position="1"/>
        <end position="24"/>
    </location>
</feature>
<dbReference type="Proteomes" id="UP001459277">
    <property type="component" value="Unassembled WGS sequence"/>
</dbReference>
<evidence type="ECO:0000313" key="4">
    <source>
        <dbReference type="Proteomes" id="UP001459277"/>
    </source>
</evidence>
<keyword evidence="1" id="KW-0175">Coiled coil</keyword>
<evidence type="ECO:0000256" key="1">
    <source>
        <dbReference type="SAM" id="Coils"/>
    </source>
</evidence>
<proteinExistence type="predicted"/>
<reference evidence="3 4" key="1">
    <citation type="submission" date="2024-01" db="EMBL/GenBank/DDBJ databases">
        <title>A telomere-to-telomere, gap-free genome of sweet tea (Lithocarpus litseifolius).</title>
        <authorList>
            <person name="Zhou J."/>
        </authorList>
    </citation>
    <scope>NUCLEOTIDE SEQUENCE [LARGE SCALE GENOMIC DNA]</scope>
    <source>
        <strain evidence="3">Zhou-2022a</strain>
        <tissue evidence="3">Leaf</tissue>
    </source>
</reference>
<comment type="caution">
    <text evidence="3">The sequence shown here is derived from an EMBL/GenBank/DDBJ whole genome shotgun (WGS) entry which is preliminary data.</text>
</comment>
<keyword evidence="4" id="KW-1185">Reference proteome</keyword>